<proteinExistence type="predicted"/>
<feature type="region of interest" description="Disordered" evidence="1">
    <location>
        <begin position="64"/>
        <end position="83"/>
    </location>
</feature>
<dbReference type="InterPro" id="IPR055754">
    <property type="entry name" value="DUF7330"/>
</dbReference>
<dbReference type="EMBL" id="KZ857395">
    <property type="protein sequence ID" value="RDX51377.1"/>
    <property type="molecule type" value="Genomic_DNA"/>
</dbReference>
<feature type="region of interest" description="Disordered" evidence="1">
    <location>
        <begin position="308"/>
        <end position="388"/>
    </location>
</feature>
<feature type="domain" description="DUF7330" evidence="2">
    <location>
        <begin position="38"/>
        <end position="201"/>
    </location>
</feature>
<reference evidence="3 4" key="1">
    <citation type="journal article" date="2018" name="Biotechnol. Biofuels">
        <title>Integrative visual omics of the white-rot fungus Polyporus brumalis exposes the biotechnological potential of its oxidative enzymes for delignifying raw plant biomass.</title>
        <authorList>
            <person name="Miyauchi S."/>
            <person name="Rancon A."/>
            <person name="Drula E."/>
            <person name="Hage H."/>
            <person name="Chaduli D."/>
            <person name="Favel A."/>
            <person name="Grisel S."/>
            <person name="Henrissat B."/>
            <person name="Herpoel-Gimbert I."/>
            <person name="Ruiz-Duenas F.J."/>
            <person name="Chevret D."/>
            <person name="Hainaut M."/>
            <person name="Lin J."/>
            <person name="Wang M."/>
            <person name="Pangilinan J."/>
            <person name="Lipzen A."/>
            <person name="Lesage-Meessen L."/>
            <person name="Navarro D."/>
            <person name="Riley R."/>
            <person name="Grigoriev I.V."/>
            <person name="Zhou S."/>
            <person name="Raouche S."/>
            <person name="Rosso M.N."/>
        </authorList>
    </citation>
    <scope>NUCLEOTIDE SEQUENCE [LARGE SCALE GENOMIC DNA]</scope>
    <source>
        <strain evidence="3 4">BRFM 1820</strain>
    </source>
</reference>
<dbReference type="AlphaFoldDB" id="A0A371DFS0"/>
<evidence type="ECO:0000259" key="2">
    <source>
        <dbReference type="Pfam" id="PF24016"/>
    </source>
</evidence>
<evidence type="ECO:0000313" key="4">
    <source>
        <dbReference type="Proteomes" id="UP000256964"/>
    </source>
</evidence>
<dbReference type="Pfam" id="PF24016">
    <property type="entry name" value="DUF7330"/>
    <property type="match status" value="1"/>
</dbReference>
<feature type="compositionally biased region" description="Pro residues" evidence="1">
    <location>
        <begin position="310"/>
        <end position="333"/>
    </location>
</feature>
<sequence length="388" mass="42447">PPPYSPASGSSSRQPAPVARQTSTPASVFRPQQAQTVNHFELFTKHDALSGTYLVDPTLPSPPLAKCRRRGKKRDNVWGKSKNKQPVDINASFRTRHGAINLDLEVVAQSPSAQSDKIPAHIVAGTKHGRMTLDVHAVHPTRSLDLFVESKHGKIVLMLPPTFDGPLVFKTRNCNSVSFLPEFAARMRTIRASDSETVVLCTPPGSQSHEKPLKPINQMADDVGDRALVRTKHGKVIIGVSGLDRLEESVPGGGFFKAIGKLFESHGKAFGQYVETQAKGWERTALERSAMINEYVDQRIEGAGIRLAPPRVPQSPQPPQMPQSPHTPQPPQTHQPQFPQMPQMPQMPQSSRTPQPPSPPQHPNMPRFGGIAAARGGMSMEPDVPRKS</sequence>
<feature type="compositionally biased region" description="Low complexity" evidence="1">
    <location>
        <begin position="1"/>
        <end position="17"/>
    </location>
</feature>
<feature type="region of interest" description="Disordered" evidence="1">
    <location>
        <begin position="1"/>
        <end position="32"/>
    </location>
</feature>
<gene>
    <name evidence="3" type="ORF">OH76DRAFT_1347395</name>
</gene>
<evidence type="ECO:0000256" key="1">
    <source>
        <dbReference type="SAM" id="MobiDB-lite"/>
    </source>
</evidence>
<feature type="compositionally biased region" description="Pro residues" evidence="1">
    <location>
        <begin position="354"/>
        <end position="363"/>
    </location>
</feature>
<feature type="non-terminal residue" evidence="3">
    <location>
        <position position="388"/>
    </location>
</feature>
<dbReference type="OrthoDB" id="2593559at2759"/>
<dbReference type="Proteomes" id="UP000256964">
    <property type="component" value="Unassembled WGS sequence"/>
</dbReference>
<organism evidence="3 4">
    <name type="scientific">Lentinus brumalis</name>
    <dbReference type="NCBI Taxonomy" id="2498619"/>
    <lineage>
        <taxon>Eukaryota</taxon>
        <taxon>Fungi</taxon>
        <taxon>Dikarya</taxon>
        <taxon>Basidiomycota</taxon>
        <taxon>Agaricomycotina</taxon>
        <taxon>Agaricomycetes</taxon>
        <taxon>Polyporales</taxon>
        <taxon>Polyporaceae</taxon>
        <taxon>Lentinus</taxon>
    </lineage>
</organism>
<evidence type="ECO:0000313" key="3">
    <source>
        <dbReference type="EMBL" id="RDX51377.1"/>
    </source>
</evidence>
<name>A0A371DFS0_9APHY</name>
<keyword evidence="4" id="KW-1185">Reference proteome</keyword>
<accession>A0A371DFS0</accession>
<protein>
    <recommendedName>
        <fullName evidence="2">DUF7330 domain-containing protein</fullName>
    </recommendedName>
</protein>
<feature type="compositionally biased region" description="Low complexity" evidence="1">
    <location>
        <begin position="334"/>
        <end position="353"/>
    </location>
</feature>
<feature type="compositionally biased region" description="Polar residues" evidence="1">
    <location>
        <begin position="20"/>
        <end position="32"/>
    </location>
</feature>